<dbReference type="AlphaFoldDB" id="C8W904"/>
<dbReference type="Proteomes" id="UP000000960">
    <property type="component" value="Chromosome"/>
</dbReference>
<gene>
    <name evidence="2" type="ordered locus">Apar_0156</name>
</gene>
<protein>
    <submittedName>
        <fullName evidence="2">Uncharacterized protein</fullName>
    </submittedName>
</protein>
<keyword evidence="1" id="KW-0812">Transmembrane</keyword>
<dbReference type="GeneID" id="84805697"/>
<dbReference type="RefSeq" id="WP_012808252.1">
    <property type="nucleotide sequence ID" value="NC_013203.1"/>
</dbReference>
<dbReference type="KEGG" id="apv:Apar_0156"/>
<feature type="transmembrane region" description="Helical" evidence="1">
    <location>
        <begin position="78"/>
        <end position="97"/>
    </location>
</feature>
<dbReference type="HOGENOM" id="CLU_1502032_0_0_11"/>
<proteinExistence type="predicted"/>
<keyword evidence="3" id="KW-1185">Reference proteome</keyword>
<evidence type="ECO:0000256" key="1">
    <source>
        <dbReference type="SAM" id="Phobius"/>
    </source>
</evidence>
<evidence type="ECO:0000313" key="2">
    <source>
        <dbReference type="EMBL" id="ACV50592.1"/>
    </source>
</evidence>
<feature type="transmembrane region" description="Helical" evidence="1">
    <location>
        <begin position="49"/>
        <end position="71"/>
    </location>
</feature>
<accession>C8W904</accession>
<name>C8W904_LANP1</name>
<dbReference type="OrthoDB" id="3186432at2"/>
<keyword evidence="1" id="KW-0472">Membrane</keyword>
<dbReference type="STRING" id="521095.Apar_0156"/>
<keyword evidence="1" id="KW-1133">Transmembrane helix</keyword>
<reference evidence="2 3" key="1">
    <citation type="journal article" date="2009" name="Stand. Genomic Sci.">
        <title>Complete genome sequence of Atopobium parvulum type strain (IPP 1246).</title>
        <authorList>
            <person name="Copeland A."/>
            <person name="Sikorski J."/>
            <person name="Lapidus A."/>
            <person name="Nolan M."/>
            <person name="Del Rio T.G."/>
            <person name="Lucas S."/>
            <person name="Chen F."/>
            <person name="Tice H."/>
            <person name="Pitluck S."/>
            <person name="Cheng J.F."/>
            <person name="Pukall R."/>
            <person name="Chertkov O."/>
            <person name="Brettin T."/>
            <person name="Han C."/>
            <person name="Detter J.C."/>
            <person name="Kuske C."/>
            <person name="Bruce D."/>
            <person name="Goodwin L."/>
            <person name="Ivanova N."/>
            <person name="Mavromatis K."/>
            <person name="Mikhailova N."/>
            <person name="Chen A."/>
            <person name="Palaniappan K."/>
            <person name="Chain P."/>
            <person name="Rohde M."/>
            <person name="Goker M."/>
            <person name="Bristow J."/>
            <person name="Eisen J.A."/>
            <person name="Markowitz V."/>
            <person name="Hugenholtz P."/>
            <person name="Kyrpides N.C."/>
            <person name="Klenk H.P."/>
            <person name="Detter J.C."/>
        </authorList>
    </citation>
    <scope>NUCLEOTIDE SEQUENCE [LARGE SCALE GENOMIC DNA]</scope>
    <source>
        <strain evidence="3">ATCC 33793 / DSM 20469 / CCUG 32760 / JCM 10300 / KCTC 3663 / VPI 0546 / 1246</strain>
    </source>
</reference>
<dbReference type="EMBL" id="CP001721">
    <property type="protein sequence ID" value="ACV50592.1"/>
    <property type="molecule type" value="Genomic_DNA"/>
</dbReference>
<evidence type="ECO:0000313" key="3">
    <source>
        <dbReference type="Proteomes" id="UP000000960"/>
    </source>
</evidence>
<organism evidence="2 3">
    <name type="scientific">Lancefieldella parvula (strain ATCC 33793 / DSM 20469 / CCUG 32760 / JCM 10300 / KCTC 3663 / VPI 0546 / 1246)</name>
    <name type="common">Atopobium parvulum</name>
    <dbReference type="NCBI Taxonomy" id="521095"/>
    <lineage>
        <taxon>Bacteria</taxon>
        <taxon>Bacillati</taxon>
        <taxon>Actinomycetota</taxon>
        <taxon>Coriobacteriia</taxon>
        <taxon>Coriobacteriales</taxon>
        <taxon>Atopobiaceae</taxon>
        <taxon>Lancefieldella</taxon>
    </lineage>
</organism>
<sequence length="180" mass="20200">MLSVFFGIIAVAAPITAAILEHSGNVGISERRHSHHDTYVTPAALTRSLIIDMAFVSAIAVILGWLCYVNVFTPNPDIVMAFFASFSTVMFMAWYILSRYKVSLFDDEMVIVPFVGSEININYQDIKRMEWAGDRRGSGFRDLLIWTSDTSKVRLSGMIGLDQVLLKIDRFDVLAHSSTR</sequence>